<dbReference type="EMBL" id="PFAT01000009">
    <property type="protein sequence ID" value="PIR92631.1"/>
    <property type="molecule type" value="Genomic_DNA"/>
</dbReference>
<dbReference type="AlphaFoldDB" id="A0A2H0V0L2"/>
<proteinExistence type="predicted"/>
<comment type="caution">
    <text evidence="1">The sequence shown here is derived from an EMBL/GenBank/DDBJ whole genome shotgun (WGS) entry which is preliminary data.</text>
</comment>
<sequence length="216" mass="25078">MQLHQEILDDKRLEVWRQLPSFKKIGYLAGGTALALQLGHRVSYDFDIFCPKPISAGFISRVNKNFSVKNVFVNNADEFSFITAAGIKISFIYYPFDLKDYVKINRASLPLLSVAGIALTKAYALNRRQAWRDYVDLYFIMHGGHASLKRIISLAPKVYGELFSEKLFLAQLLYTEDIEPNEIKNTIILRDRSKINLKQVKDFFRRQINKYMKEKK</sequence>
<reference evidence="2" key="1">
    <citation type="submission" date="2017-09" db="EMBL/GenBank/DDBJ databases">
        <title>Depth-based differentiation of microbial function through sediment-hosted aquifers and enrichment of novel symbionts in the deep terrestrial subsurface.</title>
        <authorList>
            <person name="Probst A.J."/>
            <person name="Ladd B."/>
            <person name="Jarett J.K."/>
            <person name="Geller-Mcgrath D.E."/>
            <person name="Sieber C.M.K."/>
            <person name="Emerson J.B."/>
            <person name="Anantharaman K."/>
            <person name="Thomas B.C."/>
            <person name="Malmstrom R."/>
            <person name="Stieglmeier M."/>
            <person name="Klingl A."/>
            <person name="Woyke T."/>
            <person name="Ryan C.M."/>
            <person name="Banfield J.F."/>
        </authorList>
    </citation>
    <scope>NUCLEOTIDE SEQUENCE [LARGE SCALE GENOMIC DNA]</scope>
</reference>
<evidence type="ECO:0000313" key="2">
    <source>
        <dbReference type="Proteomes" id="UP000228510"/>
    </source>
</evidence>
<evidence type="ECO:0008006" key="3">
    <source>
        <dbReference type="Google" id="ProtNLM"/>
    </source>
</evidence>
<name>A0A2H0V0L2_9BACT</name>
<dbReference type="Proteomes" id="UP000228510">
    <property type="component" value="Unassembled WGS sequence"/>
</dbReference>
<accession>A0A2H0V0L2</accession>
<evidence type="ECO:0000313" key="1">
    <source>
        <dbReference type="EMBL" id="PIR92631.1"/>
    </source>
</evidence>
<organism evidence="1 2">
    <name type="scientific">Candidatus Falkowbacteria bacterium CG10_big_fil_rev_8_21_14_0_10_44_15</name>
    <dbReference type="NCBI Taxonomy" id="1974569"/>
    <lineage>
        <taxon>Bacteria</taxon>
        <taxon>Candidatus Falkowiibacteriota</taxon>
    </lineage>
</organism>
<protein>
    <recommendedName>
        <fullName evidence="3">Nucleotidyl transferase AbiEii/AbiGii toxin family protein</fullName>
    </recommendedName>
</protein>
<gene>
    <name evidence="1" type="ORF">COU01_00685</name>
</gene>